<keyword evidence="2" id="KW-1185">Reference proteome</keyword>
<accession>A0ABM7WGX0</accession>
<dbReference type="Proteomes" id="UP001320544">
    <property type="component" value="Chromosome"/>
</dbReference>
<gene>
    <name evidence="1" type="ORF">CE91St30_08260</name>
</gene>
<evidence type="ECO:0008006" key="3">
    <source>
        <dbReference type="Google" id="ProtNLM"/>
    </source>
</evidence>
<reference evidence="1 2" key="1">
    <citation type="submission" date="2022-01" db="EMBL/GenBank/DDBJ databases">
        <title>Novel bile acid biosynthetic pathways are enriched in the microbiome of centenarians.</title>
        <authorList>
            <person name="Sato Y."/>
            <person name="Atarashi K."/>
            <person name="Plichta R.D."/>
            <person name="Arai Y."/>
            <person name="Sasajima S."/>
            <person name="Kearney M.S."/>
            <person name="Suda W."/>
            <person name="Takeshita K."/>
            <person name="Sasaki T."/>
            <person name="Okamoto S."/>
            <person name="Skelly N.A."/>
            <person name="Okamura Y."/>
            <person name="Vlamakis H."/>
            <person name="Li Y."/>
            <person name="Tanoue T."/>
            <person name="Takei H."/>
            <person name="Nittono H."/>
            <person name="Narushima S."/>
            <person name="Irie J."/>
            <person name="Itoh H."/>
            <person name="Moriya K."/>
            <person name="Sugiura Y."/>
            <person name="Suematsu M."/>
            <person name="Moritoki N."/>
            <person name="Shibata S."/>
            <person name="Littman R.D."/>
            <person name="Fischbach A.M."/>
            <person name="Uwamino Y."/>
            <person name="Inoue T."/>
            <person name="Honda A."/>
            <person name="Hattori M."/>
            <person name="Murai T."/>
            <person name="Xavier J.R."/>
            <person name="Hirose N."/>
            <person name="Honda K."/>
        </authorList>
    </citation>
    <scope>NUCLEOTIDE SEQUENCE [LARGE SCALE GENOMIC DNA]</scope>
    <source>
        <strain evidence="1 2">CE91-St30</strain>
    </source>
</reference>
<dbReference type="RefSeq" id="WP_244411855.1">
    <property type="nucleotide sequence ID" value="NZ_AP025564.1"/>
</dbReference>
<sequence length="893" mass="97865">MGDNDKRTGGIFEADKASLIFAKKHELPLAMPPCAGFAPQNPYGWVSGAMPAPGKDEKYIVEFLGKTTYRVIAYFDKFARVFAVDQPITYPPAQTPDLTVSHYPERSGKACQRGCIEVLDPNGEMRLVAEYRFERGRYFIEGSWFDFGPFSENLTYEDFIARIYLAFVYRPALCATQPPLYGIDNVDEALRKSKPLDAMNRIVEVVAGADADAALTAPGLERCLVRWLAEAGLGTERAVELSRMAKGDPLRLIRTKRYADTYYLGTSDDEAAAPYRRMVWALEGALNRYLLSAESLGAKANTAHEAEAGQWDYYLIESIARQMPLAEAPADAQGARAGEWSVRLGIAEAIERLRLPFRFTTDFRTNAAGGMAAFDAVVPDVSLMPATRWPQGVAGWVEVSASEREAQAVRYAMRVAIILAAIAFSQSRAIDSVRVAVRTVSDSLEAGGGSGEFPQDEPPRLFSVEFERSAFCANGAYRQAGEGDPAPFFAWLGVTVGQPGIESPFEDERLANPLRGMQPEIVDQPVPESARAALGANELSDLAVNYNAKRRSIGERLADSIAKASTTTERVRIVTAMRGESNDPDIQDACTDLMVALTADEVDPNDQNAVVNKFLGEDELMAAIMQSRSIAEKGELDEAVMVLAAAIGKADLSDRFADVPDTVFRCFESYASRVVYNRGRLAGLFGQDADRQVKLAPDSLYFCCLEAVKLLEHSFDRTEEALGYGRRCIGLAPMGGPGYLQMARTYMLVGDMDNTVATINRYLETAFLPNEIAMGYYQLAYAEWKAGRLQTGVAGYLKSMTTSPIVYEQARLELEELLNDPGAKLLSPDEVDGVLAENRIVVAPTETVLDWLLEASAAAVDAELFVIARSTLAAYCQHRPDDAIVNVFRSLGD</sequence>
<dbReference type="EMBL" id="AP025564">
    <property type="protein sequence ID" value="BDE95493.1"/>
    <property type="molecule type" value="Genomic_DNA"/>
</dbReference>
<dbReference type="SUPFAM" id="SSF48452">
    <property type="entry name" value="TPR-like"/>
    <property type="match status" value="1"/>
</dbReference>
<organism evidence="1 2">
    <name type="scientific">Raoultibacter timonensis</name>
    <dbReference type="NCBI Taxonomy" id="1907662"/>
    <lineage>
        <taxon>Bacteria</taxon>
        <taxon>Bacillati</taxon>
        <taxon>Actinomycetota</taxon>
        <taxon>Coriobacteriia</taxon>
        <taxon>Eggerthellales</taxon>
        <taxon>Eggerthellaceae</taxon>
        <taxon>Raoultibacter</taxon>
    </lineage>
</organism>
<evidence type="ECO:0000313" key="1">
    <source>
        <dbReference type="EMBL" id="BDE95493.1"/>
    </source>
</evidence>
<protein>
    <recommendedName>
        <fullName evidence="3">Tetratricopeptide repeat protein</fullName>
    </recommendedName>
</protein>
<evidence type="ECO:0000313" key="2">
    <source>
        <dbReference type="Proteomes" id="UP001320544"/>
    </source>
</evidence>
<dbReference type="InterPro" id="IPR011990">
    <property type="entry name" value="TPR-like_helical_dom_sf"/>
</dbReference>
<proteinExistence type="predicted"/>
<name>A0ABM7WGX0_9ACTN</name>
<dbReference type="Gene3D" id="1.25.40.10">
    <property type="entry name" value="Tetratricopeptide repeat domain"/>
    <property type="match status" value="1"/>
</dbReference>